<name>A0A0C9TSV7_PAXIN</name>
<dbReference type="OrthoDB" id="3199698at2759"/>
<dbReference type="Pfam" id="PF18759">
    <property type="entry name" value="Plavaka"/>
    <property type="match status" value="1"/>
</dbReference>
<reference evidence="1 2" key="1">
    <citation type="submission" date="2014-06" db="EMBL/GenBank/DDBJ databases">
        <authorList>
            <consortium name="DOE Joint Genome Institute"/>
            <person name="Kuo A."/>
            <person name="Kohler A."/>
            <person name="Nagy L.G."/>
            <person name="Floudas D."/>
            <person name="Copeland A."/>
            <person name="Barry K.W."/>
            <person name="Cichocki N."/>
            <person name="Veneault-Fourrey C."/>
            <person name="LaButti K."/>
            <person name="Lindquist E.A."/>
            <person name="Lipzen A."/>
            <person name="Lundell T."/>
            <person name="Morin E."/>
            <person name="Murat C."/>
            <person name="Sun H."/>
            <person name="Tunlid A."/>
            <person name="Henrissat B."/>
            <person name="Grigoriev I.V."/>
            <person name="Hibbett D.S."/>
            <person name="Martin F."/>
            <person name="Nordberg H.P."/>
            <person name="Cantor M.N."/>
            <person name="Hua S.X."/>
        </authorList>
    </citation>
    <scope>NUCLEOTIDE SEQUENCE [LARGE SCALE GENOMIC DNA]</scope>
    <source>
        <strain evidence="1 2">ATCC 200175</strain>
    </source>
</reference>
<dbReference type="Proteomes" id="UP000053647">
    <property type="component" value="Unassembled WGS sequence"/>
</dbReference>
<sequence length="169" mass="19778">MKEHAADTRFHKFQRQLFHSSVAKILESLKPAMINPEVIHFGDGYYRRVMYGLGPYIANYEEQVLLACIVRGWCPKCLSHKDNLDQHALHRCRDYTEALIEEGFLGELWDNFGIVGDLVPFTNDFPRADIHQLIALDILHQIIKGTFKDHLIDWVEKYIRKQHEKCQAD</sequence>
<dbReference type="HOGENOM" id="CLU_103601_1_0_1"/>
<proteinExistence type="predicted"/>
<reference evidence="2" key="2">
    <citation type="submission" date="2015-01" db="EMBL/GenBank/DDBJ databases">
        <title>Evolutionary Origins and Diversification of the Mycorrhizal Mutualists.</title>
        <authorList>
            <consortium name="DOE Joint Genome Institute"/>
            <consortium name="Mycorrhizal Genomics Consortium"/>
            <person name="Kohler A."/>
            <person name="Kuo A."/>
            <person name="Nagy L.G."/>
            <person name="Floudas D."/>
            <person name="Copeland A."/>
            <person name="Barry K.W."/>
            <person name="Cichocki N."/>
            <person name="Veneault-Fourrey C."/>
            <person name="LaButti K."/>
            <person name="Lindquist E.A."/>
            <person name="Lipzen A."/>
            <person name="Lundell T."/>
            <person name="Morin E."/>
            <person name="Murat C."/>
            <person name="Riley R."/>
            <person name="Ohm R."/>
            <person name="Sun H."/>
            <person name="Tunlid A."/>
            <person name="Henrissat B."/>
            <person name="Grigoriev I.V."/>
            <person name="Hibbett D.S."/>
            <person name="Martin F."/>
        </authorList>
    </citation>
    <scope>NUCLEOTIDE SEQUENCE [LARGE SCALE GENOMIC DNA]</scope>
    <source>
        <strain evidence="2">ATCC 200175</strain>
    </source>
</reference>
<dbReference type="EMBL" id="KN819391">
    <property type="protein sequence ID" value="KIJ10952.1"/>
    <property type="molecule type" value="Genomic_DNA"/>
</dbReference>
<dbReference type="AlphaFoldDB" id="A0A0C9TSV7"/>
<gene>
    <name evidence="1" type="ORF">PAXINDRAFT_16109</name>
</gene>
<evidence type="ECO:0000313" key="1">
    <source>
        <dbReference type="EMBL" id="KIJ10952.1"/>
    </source>
</evidence>
<organism evidence="1 2">
    <name type="scientific">Paxillus involutus ATCC 200175</name>
    <dbReference type="NCBI Taxonomy" id="664439"/>
    <lineage>
        <taxon>Eukaryota</taxon>
        <taxon>Fungi</taxon>
        <taxon>Dikarya</taxon>
        <taxon>Basidiomycota</taxon>
        <taxon>Agaricomycotina</taxon>
        <taxon>Agaricomycetes</taxon>
        <taxon>Agaricomycetidae</taxon>
        <taxon>Boletales</taxon>
        <taxon>Paxilineae</taxon>
        <taxon>Paxillaceae</taxon>
        <taxon>Paxillus</taxon>
    </lineage>
</organism>
<protein>
    <submittedName>
        <fullName evidence="1">Uncharacterized protein</fullName>
    </submittedName>
</protein>
<accession>A0A0C9TSV7</accession>
<dbReference type="InterPro" id="IPR041078">
    <property type="entry name" value="Plavaka"/>
</dbReference>
<keyword evidence="2" id="KW-1185">Reference proteome</keyword>
<evidence type="ECO:0000313" key="2">
    <source>
        <dbReference type="Proteomes" id="UP000053647"/>
    </source>
</evidence>